<protein>
    <recommendedName>
        <fullName evidence="4">Phytase-like domain-containing protein</fullName>
    </recommendedName>
</protein>
<evidence type="ECO:0000313" key="3">
    <source>
        <dbReference type="Proteomes" id="UP000886876"/>
    </source>
</evidence>
<feature type="signal peptide" evidence="1">
    <location>
        <begin position="1"/>
        <end position="20"/>
    </location>
</feature>
<feature type="chain" id="PRO_5038614160" description="Phytase-like domain-containing protein" evidence="1">
    <location>
        <begin position="21"/>
        <end position="372"/>
    </location>
</feature>
<comment type="caution">
    <text evidence="2">The sequence shown here is derived from an EMBL/GenBank/DDBJ whole genome shotgun (WGS) entry which is preliminary data.</text>
</comment>
<reference evidence="2" key="1">
    <citation type="submission" date="2020-10" db="EMBL/GenBank/DDBJ databases">
        <authorList>
            <person name="Gilroy R."/>
        </authorList>
    </citation>
    <scope>NUCLEOTIDE SEQUENCE</scope>
    <source>
        <strain evidence="2">ChiHecec3B27-6122</strain>
    </source>
</reference>
<dbReference type="Proteomes" id="UP000886876">
    <property type="component" value="Unassembled WGS sequence"/>
</dbReference>
<name>A0A9D1G7X6_9FIRM</name>
<gene>
    <name evidence="2" type="ORF">IAD42_10005</name>
</gene>
<evidence type="ECO:0000313" key="2">
    <source>
        <dbReference type="EMBL" id="HIS98299.1"/>
    </source>
</evidence>
<dbReference type="AlphaFoldDB" id="A0A9D1G7X6"/>
<keyword evidence="1" id="KW-0732">Signal</keyword>
<evidence type="ECO:0008006" key="4">
    <source>
        <dbReference type="Google" id="ProtNLM"/>
    </source>
</evidence>
<accession>A0A9D1G7X6</accession>
<sequence length="372" mass="41283">MRRAAILLVSLSILSISSLALTGALVDSRRADAYFESELLCGERADFEGVTIGASTSLSGLIGNRLYYGLSYDAAADESACEYSFNEGLSRSAADTDKEPVYAGLQVYFEDGAVRWKLYDPQSHEELGSGTSEELGALTEGAQNLRCSRLDRSWVIEAVYMDTAEYWLLASRWSEEYDLYVPDAGTLNLVKSCSSLSTVSEAPDGGLLLLEKVGADYLLSQFDASGRLLREYAVEGAENLHFADYAWGGDWVTVDVLGTVHSFVLREGLLERGEVYRLADAPGCHYFVSETEDGILFSYKRKYSFDGERLCLLVEEKATQYQESYEAGVSLPEPRLWLIAAYPDGSVSSIGLRCSMWDNVWLYWPTYKLEAE</sequence>
<proteinExistence type="predicted"/>
<reference evidence="2" key="2">
    <citation type="journal article" date="2021" name="PeerJ">
        <title>Extensive microbial diversity within the chicken gut microbiome revealed by metagenomics and culture.</title>
        <authorList>
            <person name="Gilroy R."/>
            <person name="Ravi A."/>
            <person name="Getino M."/>
            <person name="Pursley I."/>
            <person name="Horton D.L."/>
            <person name="Alikhan N.F."/>
            <person name="Baker D."/>
            <person name="Gharbi K."/>
            <person name="Hall N."/>
            <person name="Watson M."/>
            <person name="Adriaenssens E.M."/>
            <person name="Foster-Nyarko E."/>
            <person name="Jarju S."/>
            <person name="Secka A."/>
            <person name="Antonio M."/>
            <person name="Oren A."/>
            <person name="Chaudhuri R.R."/>
            <person name="La Ragione R."/>
            <person name="Hildebrand F."/>
            <person name="Pallen M.J."/>
        </authorList>
    </citation>
    <scope>NUCLEOTIDE SEQUENCE</scope>
    <source>
        <strain evidence="2">ChiHecec3B27-6122</strain>
    </source>
</reference>
<evidence type="ECO:0000256" key="1">
    <source>
        <dbReference type="SAM" id="SignalP"/>
    </source>
</evidence>
<dbReference type="EMBL" id="DVJS01000252">
    <property type="protein sequence ID" value="HIS98299.1"/>
    <property type="molecule type" value="Genomic_DNA"/>
</dbReference>
<organism evidence="2 3">
    <name type="scientific">Candidatus Scatomorpha pullistercoris</name>
    <dbReference type="NCBI Taxonomy" id="2840929"/>
    <lineage>
        <taxon>Bacteria</taxon>
        <taxon>Bacillati</taxon>
        <taxon>Bacillota</taxon>
        <taxon>Clostridia</taxon>
        <taxon>Eubacteriales</taxon>
        <taxon>Candidatus Scatomorpha</taxon>
    </lineage>
</organism>